<evidence type="ECO:0000256" key="2">
    <source>
        <dbReference type="ARBA" id="ARBA00022801"/>
    </source>
</evidence>
<dbReference type="SMART" id="SM00020">
    <property type="entry name" value="Tryp_SPc"/>
    <property type="match status" value="1"/>
</dbReference>
<dbReference type="PANTHER" id="PTHR24253">
    <property type="entry name" value="TRANSMEMBRANE PROTEASE SERINE"/>
    <property type="match status" value="1"/>
</dbReference>
<dbReference type="SUPFAM" id="SSF50494">
    <property type="entry name" value="Trypsin-like serine proteases"/>
    <property type="match status" value="1"/>
</dbReference>
<reference evidence="7" key="1">
    <citation type="submission" date="2022-03" db="EMBL/GenBank/DDBJ databases">
        <authorList>
            <person name="Martin C."/>
        </authorList>
    </citation>
    <scope>NUCLEOTIDE SEQUENCE</scope>
</reference>
<organism evidence="7 8">
    <name type="scientific">Owenia fusiformis</name>
    <name type="common">Polychaete worm</name>
    <dbReference type="NCBI Taxonomy" id="6347"/>
    <lineage>
        <taxon>Eukaryota</taxon>
        <taxon>Metazoa</taxon>
        <taxon>Spiralia</taxon>
        <taxon>Lophotrochozoa</taxon>
        <taxon>Annelida</taxon>
        <taxon>Polychaeta</taxon>
        <taxon>Sedentaria</taxon>
        <taxon>Canalipalpata</taxon>
        <taxon>Sabellida</taxon>
        <taxon>Oweniida</taxon>
        <taxon>Oweniidae</taxon>
        <taxon>Owenia</taxon>
    </lineage>
</organism>
<keyword evidence="6" id="KW-0732">Signal</keyword>
<dbReference type="InterPro" id="IPR043504">
    <property type="entry name" value="Peptidase_S1_PA_chymotrypsin"/>
</dbReference>
<feature type="compositionally biased region" description="Polar residues" evidence="5">
    <location>
        <begin position="103"/>
        <end position="115"/>
    </location>
</feature>
<dbReference type="InterPro" id="IPR033116">
    <property type="entry name" value="TRYPSIN_SER"/>
</dbReference>
<evidence type="ECO:0000256" key="1">
    <source>
        <dbReference type="ARBA" id="ARBA00022670"/>
    </source>
</evidence>
<dbReference type="AlphaFoldDB" id="A0A8J1TYN1"/>
<dbReference type="EMBL" id="CAIIXF020000003">
    <property type="protein sequence ID" value="CAH1779577.1"/>
    <property type="molecule type" value="Genomic_DNA"/>
</dbReference>
<gene>
    <name evidence="7" type="ORF">OFUS_LOCUS6377</name>
</gene>
<keyword evidence="2" id="KW-0378">Hydrolase</keyword>
<accession>A0A8J1TYN1</accession>
<dbReference type="InterPro" id="IPR009003">
    <property type="entry name" value="Peptidase_S1_PA"/>
</dbReference>
<keyword evidence="4" id="KW-1015">Disulfide bond</keyword>
<dbReference type="Pfam" id="PF00089">
    <property type="entry name" value="Trypsin"/>
    <property type="match status" value="1"/>
</dbReference>
<evidence type="ECO:0000256" key="6">
    <source>
        <dbReference type="SAM" id="SignalP"/>
    </source>
</evidence>
<name>A0A8J1TYN1_OWEFU</name>
<dbReference type="Proteomes" id="UP000749559">
    <property type="component" value="Unassembled WGS sequence"/>
</dbReference>
<evidence type="ECO:0000256" key="5">
    <source>
        <dbReference type="SAM" id="MobiDB-lite"/>
    </source>
</evidence>
<evidence type="ECO:0000256" key="4">
    <source>
        <dbReference type="ARBA" id="ARBA00023157"/>
    </source>
</evidence>
<dbReference type="GO" id="GO:0004252">
    <property type="term" value="F:serine-type endopeptidase activity"/>
    <property type="evidence" value="ECO:0007669"/>
    <property type="project" value="InterPro"/>
</dbReference>
<feature type="region of interest" description="Disordered" evidence="5">
    <location>
        <begin position="103"/>
        <end position="122"/>
    </location>
</feature>
<feature type="signal peptide" evidence="6">
    <location>
        <begin position="1"/>
        <end position="16"/>
    </location>
</feature>
<keyword evidence="1" id="KW-0645">Protease</keyword>
<dbReference type="FunFam" id="2.40.10.10:FF:000003">
    <property type="entry name" value="Transmembrane serine protease 3"/>
    <property type="match status" value="1"/>
</dbReference>
<evidence type="ECO:0000313" key="7">
    <source>
        <dbReference type="EMBL" id="CAH1779577.1"/>
    </source>
</evidence>
<proteinExistence type="predicted"/>
<dbReference type="PROSITE" id="PS50240">
    <property type="entry name" value="TRYPSIN_DOM"/>
    <property type="match status" value="1"/>
</dbReference>
<dbReference type="InterPro" id="IPR018114">
    <property type="entry name" value="TRYPSIN_HIS"/>
</dbReference>
<dbReference type="PROSITE" id="PS00134">
    <property type="entry name" value="TRYPSIN_HIS"/>
    <property type="match status" value="1"/>
</dbReference>
<dbReference type="CDD" id="cd00190">
    <property type="entry name" value="Tryp_SPc"/>
    <property type="match status" value="1"/>
</dbReference>
<protein>
    <submittedName>
        <fullName evidence="7">Uncharacterized protein</fullName>
    </submittedName>
</protein>
<dbReference type="InterPro" id="IPR001314">
    <property type="entry name" value="Peptidase_S1A"/>
</dbReference>
<evidence type="ECO:0000256" key="3">
    <source>
        <dbReference type="ARBA" id="ARBA00022825"/>
    </source>
</evidence>
<keyword evidence="8" id="KW-1185">Reference proteome</keyword>
<evidence type="ECO:0000313" key="8">
    <source>
        <dbReference type="Proteomes" id="UP000749559"/>
    </source>
</evidence>
<comment type="caution">
    <text evidence="7">The sequence shown here is derived from an EMBL/GenBank/DDBJ whole genome shotgun (WGS) entry which is preliminary data.</text>
</comment>
<dbReference type="Gene3D" id="2.40.10.10">
    <property type="entry name" value="Trypsin-like serine proteases"/>
    <property type="match status" value="1"/>
</dbReference>
<dbReference type="PROSITE" id="PS00135">
    <property type="entry name" value="TRYPSIN_SER"/>
    <property type="match status" value="1"/>
</dbReference>
<dbReference type="InterPro" id="IPR001254">
    <property type="entry name" value="Trypsin_dom"/>
</dbReference>
<sequence>MKVLVILAACLAYAQAEVLCNLYGGSCGGSCYKKINMPGLCNGGQQCCTKDTICGDKYGGTCVGALAPCLGGGRFVGKNGNICSTATEVCCIPNDKVPTSTTIRPTGAGPTSPQRASGARCGVSKVGGSRIVGGSRASRGAWPWQISLRSFGQHSCGGSILNEEWILTAAHCFLSSPWTWAYTVRVGEHNQQRRSGSEVDIEVAQIIKHPDYSGADPSDPHDIALIRLAKPINLNSNQVNTVCLPKASDNFVNNRNCYVTGWGQLGGNLAPAQTLMQVKGPVLTNDDCNWKWLFKIQSGMLCFGGGPVGACRGDSGGPLVCKQGTGYVQAGVVSWGSAACEEQPTVFTRVTSYLPWIRKYVKGV</sequence>
<feature type="chain" id="PRO_5043714378" evidence="6">
    <location>
        <begin position="17"/>
        <end position="364"/>
    </location>
</feature>
<dbReference type="PRINTS" id="PR00722">
    <property type="entry name" value="CHYMOTRYPSIN"/>
</dbReference>
<keyword evidence="3" id="KW-0720">Serine protease</keyword>
<dbReference type="OrthoDB" id="5918597at2759"/>
<dbReference type="GO" id="GO:0006508">
    <property type="term" value="P:proteolysis"/>
    <property type="evidence" value="ECO:0007669"/>
    <property type="project" value="UniProtKB-KW"/>
</dbReference>